<comment type="cofactor">
    <cofactor evidence="1 9">
        <name>thiamine diphosphate</name>
        <dbReference type="ChEBI" id="CHEBI:58937"/>
    </cofactor>
</comment>
<proteinExistence type="inferred from homology"/>
<dbReference type="Pfam" id="PF00676">
    <property type="entry name" value="E1_dh"/>
    <property type="match status" value="1"/>
</dbReference>
<keyword evidence="12" id="KW-1185">Reference proteome</keyword>
<evidence type="ECO:0000256" key="5">
    <source>
        <dbReference type="ARBA" id="ARBA00022946"/>
    </source>
</evidence>
<dbReference type="InterPro" id="IPR050771">
    <property type="entry name" value="Alpha-ketoacid_DH_E1_comp"/>
</dbReference>
<dbReference type="EMBL" id="JAHYIQ010000043">
    <property type="protein sequence ID" value="KAK1118484.1"/>
    <property type="molecule type" value="Genomic_DNA"/>
</dbReference>
<dbReference type="GO" id="GO:0009083">
    <property type="term" value="P:branched-chain amino acid catabolic process"/>
    <property type="evidence" value="ECO:0007669"/>
    <property type="project" value="TreeGrafter"/>
</dbReference>
<evidence type="ECO:0000256" key="4">
    <source>
        <dbReference type="ARBA" id="ARBA00022723"/>
    </source>
</evidence>
<evidence type="ECO:0000313" key="11">
    <source>
        <dbReference type="EMBL" id="KAK1118484.1"/>
    </source>
</evidence>
<dbReference type="GO" id="GO:0046872">
    <property type="term" value="F:metal ion binding"/>
    <property type="evidence" value="ECO:0007669"/>
    <property type="project" value="UniProtKB-KW"/>
</dbReference>
<organism evidence="11 12">
    <name type="scientific">Melipona bicolor</name>
    <dbReference type="NCBI Taxonomy" id="60889"/>
    <lineage>
        <taxon>Eukaryota</taxon>
        <taxon>Metazoa</taxon>
        <taxon>Ecdysozoa</taxon>
        <taxon>Arthropoda</taxon>
        <taxon>Hexapoda</taxon>
        <taxon>Insecta</taxon>
        <taxon>Pterygota</taxon>
        <taxon>Neoptera</taxon>
        <taxon>Endopterygota</taxon>
        <taxon>Hymenoptera</taxon>
        <taxon>Apocrita</taxon>
        <taxon>Aculeata</taxon>
        <taxon>Apoidea</taxon>
        <taxon>Anthophila</taxon>
        <taxon>Apidae</taxon>
        <taxon>Melipona</taxon>
    </lineage>
</organism>
<comment type="catalytic activity">
    <reaction evidence="9">
        <text>N(6)-[(R)-lipoyl]-L-lysyl-[protein] + 3-methyl-2-oxobutanoate + H(+) = N(6)-[(R)-S(8)-2-methylpropanoyldihydrolipoyl]-L-lysyl-[protein] + CO2</text>
        <dbReference type="Rhea" id="RHEA:13457"/>
        <dbReference type="Rhea" id="RHEA-COMP:10474"/>
        <dbReference type="Rhea" id="RHEA-COMP:10497"/>
        <dbReference type="ChEBI" id="CHEBI:11851"/>
        <dbReference type="ChEBI" id="CHEBI:15378"/>
        <dbReference type="ChEBI" id="CHEBI:16526"/>
        <dbReference type="ChEBI" id="CHEBI:83099"/>
        <dbReference type="ChEBI" id="CHEBI:83142"/>
        <dbReference type="EC" id="1.2.4.4"/>
    </reaction>
</comment>
<dbReference type="SUPFAM" id="SSF52518">
    <property type="entry name" value="Thiamin diphosphate-binding fold (THDP-binding)"/>
    <property type="match status" value="1"/>
</dbReference>
<comment type="caution">
    <text evidence="11">The sequence shown here is derived from an EMBL/GenBank/DDBJ whole genome shotgun (WGS) entry which is preliminary data.</text>
</comment>
<dbReference type="CDD" id="cd02000">
    <property type="entry name" value="TPP_E1_PDC_ADC_BCADC"/>
    <property type="match status" value="1"/>
</dbReference>
<evidence type="ECO:0000313" key="12">
    <source>
        <dbReference type="Proteomes" id="UP001177670"/>
    </source>
</evidence>
<dbReference type="InterPro" id="IPR001017">
    <property type="entry name" value="DH_E1"/>
</dbReference>
<protein>
    <recommendedName>
        <fullName evidence="9">2-oxoisovalerate dehydrogenase subunit alpha</fullName>
        <ecNumber evidence="9">1.2.4.4</ecNumber>
    </recommendedName>
    <alternativeName>
        <fullName evidence="9">Branched-chain alpha-keto acid dehydrogenase E1 component alpha chain</fullName>
    </alternativeName>
</protein>
<evidence type="ECO:0000256" key="8">
    <source>
        <dbReference type="ARBA" id="ARBA00023128"/>
    </source>
</evidence>
<dbReference type="InterPro" id="IPR029061">
    <property type="entry name" value="THDP-binding"/>
</dbReference>
<keyword evidence="6" id="KW-0630">Potassium</keyword>
<evidence type="ECO:0000256" key="3">
    <source>
        <dbReference type="ARBA" id="ARBA00008646"/>
    </source>
</evidence>
<accession>A0AA40FH93</accession>
<gene>
    <name evidence="11" type="ORF">K0M31_015180</name>
</gene>
<dbReference type="FunFam" id="3.40.50.970:FF:000015">
    <property type="entry name" value="2-oxoisovalerate dehydrogenase subunit alpha"/>
    <property type="match status" value="1"/>
</dbReference>
<dbReference type="GO" id="GO:0005759">
    <property type="term" value="C:mitochondrial matrix"/>
    <property type="evidence" value="ECO:0007669"/>
    <property type="project" value="UniProtKB-SubCell"/>
</dbReference>
<evidence type="ECO:0000256" key="9">
    <source>
        <dbReference type="RuleBase" id="RU365014"/>
    </source>
</evidence>
<dbReference type="AlphaFoldDB" id="A0AA40FH93"/>
<name>A0AA40FH93_9HYME</name>
<evidence type="ECO:0000256" key="6">
    <source>
        <dbReference type="ARBA" id="ARBA00022958"/>
    </source>
</evidence>
<keyword evidence="8" id="KW-0496">Mitochondrion</keyword>
<reference evidence="11" key="1">
    <citation type="submission" date="2021-10" db="EMBL/GenBank/DDBJ databases">
        <title>Melipona bicolor Genome sequencing and assembly.</title>
        <authorList>
            <person name="Araujo N.S."/>
            <person name="Arias M.C."/>
        </authorList>
    </citation>
    <scope>NUCLEOTIDE SEQUENCE</scope>
    <source>
        <strain evidence="11">USP_2M_L1-L4_2017</strain>
        <tissue evidence="11">Whole body</tissue>
    </source>
</reference>
<keyword evidence="5" id="KW-0809">Transit peptide</keyword>
<keyword evidence="7 9" id="KW-0560">Oxidoreductase</keyword>
<comment type="function">
    <text evidence="9">The branched-chain alpha-keto dehydrogenase complex catalyzes the overall conversion of alpha-keto acids to acyl-CoA and CO(2). It contains multiple copies of three enzymatic components: branched-chain alpha-keto acid decarboxylase (E1), lipoamide acyltransferase (E2) and lipoamide dehydrogenase (E3).</text>
</comment>
<feature type="domain" description="Dehydrogenase E1 component" evidence="10">
    <location>
        <begin position="112"/>
        <end position="406"/>
    </location>
</feature>
<evidence type="ECO:0000259" key="10">
    <source>
        <dbReference type="Pfam" id="PF00676"/>
    </source>
</evidence>
<keyword evidence="9" id="KW-0786">Thiamine pyrophosphate</keyword>
<dbReference type="Gene3D" id="3.40.50.970">
    <property type="match status" value="1"/>
</dbReference>
<comment type="subcellular location">
    <subcellularLocation>
        <location evidence="2">Mitochondrion matrix</location>
    </subcellularLocation>
</comment>
<evidence type="ECO:0000256" key="1">
    <source>
        <dbReference type="ARBA" id="ARBA00001964"/>
    </source>
</evidence>
<sequence length="450" mass="51245">MLSNMIVRKTMIGKTLSKYGKRMYFKGALHVQQVQRQFHDTATANAKIDSIVGAKNPSFLGIQTIFTSELKIIDEQCYDPLPIFRILNSSHEHVQLPDDLKLDENTLVKMYRKMITLNIMDKILYESQRQGRISFYMTSTGEEAILIGSAAAITLEDVIYAQYREAGVLLWRGHSLADFMNQCYGNHKDASKGRQMPVHYGSRKLNYVTISSPLTTQLPQAVGTAYALKQSKKNACAVCYFGEGAASEGDAHAAFNFAATLECPIVFICRNNGYAISTPTQEQFKGDGIAARGPAYGIPTIRVDGNDVLAMYRATKVAREFCIQSKKPFLIEAMTYRIGHHSTSDDSTAYRSSDEIACWNRYTPIIRYRGYLESIGLWCQQRDTELKKRVKNSVLLAFTEAEKERKACWKELFTDVYRTMPKHISKQMYSMEKHVVEFHKHYPLHFFKRA</sequence>
<dbReference type="PANTHER" id="PTHR43380:SF1">
    <property type="entry name" value="2-OXOISOVALERATE DEHYDROGENASE SUBUNIT ALPHA, MITOCHONDRIAL"/>
    <property type="match status" value="1"/>
</dbReference>
<dbReference type="EC" id="1.2.4.4" evidence="9"/>
<dbReference type="GO" id="GO:0003863">
    <property type="term" value="F:branched-chain 2-oxo acid dehydrogenase activity"/>
    <property type="evidence" value="ECO:0007669"/>
    <property type="project" value="UniProtKB-EC"/>
</dbReference>
<evidence type="ECO:0000256" key="2">
    <source>
        <dbReference type="ARBA" id="ARBA00004305"/>
    </source>
</evidence>
<dbReference type="Proteomes" id="UP001177670">
    <property type="component" value="Unassembled WGS sequence"/>
</dbReference>
<dbReference type="PANTHER" id="PTHR43380">
    <property type="entry name" value="2-OXOISOVALERATE DEHYDROGENASE SUBUNIT ALPHA, MITOCHONDRIAL"/>
    <property type="match status" value="1"/>
</dbReference>
<evidence type="ECO:0000256" key="7">
    <source>
        <dbReference type="ARBA" id="ARBA00023002"/>
    </source>
</evidence>
<keyword evidence="4" id="KW-0479">Metal-binding</keyword>
<comment type="similarity">
    <text evidence="3 9">Belongs to the BCKDHA family.</text>
</comment>